<proteinExistence type="predicted"/>
<sequence>MSEPATHLASCIVKASSEDAFREWADRLEKQAATCPGFRQTLRLEQAGGLVHLLTIFDDAEALRRWQAHPATLALMRGGRAHAAMREDTAQASAARFALPAEASGAKWRRFLVTWLAVFPILLVLNGLLQLLPVRLPMFARLAISSPLLTATLTWLVLPWANRRTRAWRLSDGSGRPST</sequence>
<keyword evidence="3" id="KW-1185">Reference proteome</keyword>
<dbReference type="Proteomes" id="UP000253918">
    <property type="component" value="Unassembled WGS sequence"/>
</dbReference>
<feature type="transmembrane region" description="Helical" evidence="1">
    <location>
        <begin position="138"/>
        <end position="161"/>
    </location>
</feature>
<dbReference type="OrthoDB" id="7574297at2"/>
<name>A0A369VVY5_9SPHN</name>
<reference evidence="2 3" key="1">
    <citation type="submission" date="2018-07" db="EMBL/GenBank/DDBJ databases">
        <title>a novel species of Sphingomonas isolated from the rhizosphere soil of Araceae plant.</title>
        <authorList>
            <person name="Zhiyong W."/>
            <person name="Qinglan Z."/>
            <person name="Zhiwei F."/>
            <person name="Ding X."/>
            <person name="Gejiao W."/>
            <person name="Shixue Z."/>
        </authorList>
    </citation>
    <scope>NUCLEOTIDE SEQUENCE [LARGE SCALE GENOMIC DNA]</scope>
    <source>
        <strain evidence="2 3">WZY 27</strain>
    </source>
</reference>
<dbReference type="EMBL" id="QQNB01000001">
    <property type="protein sequence ID" value="RDE06556.1"/>
    <property type="molecule type" value="Genomic_DNA"/>
</dbReference>
<keyword evidence="1" id="KW-1133">Transmembrane helix</keyword>
<dbReference type="PANTHER" id="PTHR40057">
    <property type="entry name" value="SLR1162 PROTEIN"/>
    <property type="match status" value="1"/>
</dbReference>
<comment type="caution">
    <text evidence="2">The sequence shown here is derived from an EMBL/GenBank/DDBJ whole genome shotgun (WGS) entry which is preliminary data.</text>
</comment>
<evidence type="ECO:0000313" key="2">
    <source>
        <dbReference type="EMBL" id="RDE06556.1"/>
    </source>
</evidence>
<dbReference type="InterPro" id="IPR038762">
    <property type="entry name" value="ABM_predict"/>
</dbReference>
<keyword evidence="1" id="KW-0812">Transmembrane</keyword>
<dbReference type="InterPro" id="IPR011008">
    <property type="entry name" value="Dimeric_a/b-barrel"/>
</dbReference>
<gene>
    <name evidence="2" type="ORF">DVW87_02280</name>
</gene>
<organism evidence="2 3">
    <name type="scientific">Sphingomonas aracearum</name>
    <dbReference type="NCBI Taxonomy" id="2283317"/>
    <lineage>
        <taxon>Bacteria</taxon>
        <taxon>Pseudomonadati</taxon>
        <taxon>Pseudomonadota</taxon>
        <taxon>Alphaproteobacteria</taxon>
        <taxon>Sphingomonadales</taxon>
        <taxon>Sphingomonadaceae</taxon>
        <taxon>Sphingomonas</taxon>
    </lineage>
</organism>
<evidence type="ECO:0000313" key="3">
    <source>
        <dbReference type="Proteomes" id="UP000253918"/>
    </source>
</evidence>
<keyword evidence="1" id="KW-0472">Membrane</keyword>
<feature type="transmembrane region" description="Helical" evidence="1">
    <location>
        <begin position="112"/>
        <end position="132"/>
    </location>
</feature>
<evidence type="ECO:0008006" key="4">
    <source>
        <dbReference type="Google" id="ProtNLM"/>
    </source>
</evidence>
<dbReference type="PANTHER" id="PTHR40057:SF1">
    <property type="entry name" value="SLR1162 PROTEIN"/>
    <property type="match status" value="1"/>
</dbReference>
<dbReference type="Gene3D" id="3.30.70.100">
    <property type="match status" value="1"/>
</dbReference>
<accession>A0A369VVY5</accession>
<evidence type="ECO:0000256" key="1">
    <source>
        <dbReference type="SAM" id="Phobius"/>
    </source>
</evidence>
<dbReference type="SUPFAM" id="SSF54909">
    <property type="entry name" value="Dimeric alpha+beta barrel"/>
    <property type="match status" value="1"/>
</dbReference>
<protein>
    <recommendedName>
        <fullName evidence="4">Antibiotic biosynthesis monooxygenase</fullName>
    </recommendedName>
</protein>
<dbReference type="RefSeq" id="WP_114686140.1">
    <property type="nucleotide sequence ID" value="NZ_QQNB01000001.1"/>
</dbReference>
<dbReference type="AlphaFoldDB" id="A0A369VVY5"/>